<protein>
    <submittedName>
        <fullName evidence="3">Uncharacterized protein</fullName>
    </submittedName>
</protein>
<feature type="compositionally biased region" description="Basic and acidic residues" evidence="2">
    <location>
        <begin position="15"/>
        <end position="28"/>
    </location>
</feature>
<dbReference type="EMBL" id="CM017881">
    <property type="protein sequence ID" value="KAG1362595.1"/>
    <property type="molecule type" value="Genomic_DNA"/>
</dbReference>
<feature type="compositionally biased region" description="Acidic residues" evidence="2">
    <location>
        <begin position="29"/>
        <end position="39"/>
    </location>
</feature>
<sequence>MGDRVVQELLAEVEREKQREREEKRAGMEVDEEEKEEDCMGGGPAHREAGEEEETLDEAHKWMTEIDKFEQRHLSLPLEYRFIGDLMNRLKETTEKRGRFILLQKLNRAVRLMECKEAYDPNNPANFGVILHQQVGSPDDLVDNAGFEKQMIQGASLEEADEDFSETKKKDDLLLEKLNAIEKRIEEMLAELDYTFGKKGRVLEEE</sequence>
<dbReference type="GO" id="GO:0003735">
    <property type="term" value="F:structural constituent of ribosome"/>
    <property type="evidence" value="ECO:0007669"/>
    <property type="project" value="InterPro"/>
</dbReference>
<organism evidence="3 4">
    <name type="scientific">Cocos nucifera</name>
    <name type="common">Coconut palm</name>
    <dbReference type="NCBI Taxonomy" id="13894"/>
    <lineage>
        <taxon>Eukaryota</taxon>
        <taxon>Viridiplantae</taxon>
        <taxon>Streptophyta</taxon>
        <taxon>Embryophyta</taxon>
        <taxon>Tracheophyta</taxon>
        <taxon>Spermatophyta</taxon>
        <taxon>Magnoliopsida</taxon>
        <taxon>Liliopsida</taxon>
        <taxon>Arecaceae</taxon>
        <taxon>Arecoideae</taxon>
        <taxon>Cocoseae</taxon>
        <taxon>Attaleinae</taxon>
        <taxon>Cocos</taxon>
    </lineage>
</organism>
<evidence type="ECO:0000256" key="1">
    <source>
        <dbReference type="ARBA" id="ARBA00022884"/>
    </source>
</evidence>
<dbReference type="AlphaFoldDB" id="A0A8K0IM72"/>
<evidence type="ECO:0000256" key="2">
    <source>
        <dbReference type="SAM" id="MobiDB-lite"/>
    </source>
</evidence>
<dbReference type="Proteomes" id="UP000797356">
    <property type="component" value="Chromosome 10"/>
</dbReference>
<feature type="region of interest" description="Disordered" evidence="2">
    <location>
        <begin position="15"/>
        <end position="50"/>
    </location>
</feature>
<keyword evidence="1" id="KW-0694">RNA-binding</keyword>
<comment type="caution">
    <text evidence="3">The sequence shown here is derived from an EMBL/GenBank/DDBJ whole genome shotgun (WGS) entry which is preliminary data.</text>
</comment>
<dbReference type="PANTHER" id="PTHR48432:SF1">
    <property type="entry name" value="S5 DRBM DOMAIN-CONTAINING PROTEIN"/>
    <property type="match status" value="1"/>
</dbReference>
<name>A0A8K0IM72_COCNU</name>
<evidence type="ECO:0000313" key="4">
    <source>
        <dbReference type="Proteomes" id="UP000797356"/>
    </source>
</evidence>
<reference evidence="3" key="2">
    <citation type="submission" date="2019-07" db="EMBL/GenBank/DDBJ databases">
        <authorList>
            <person name="Yang Y."/>
            <person name="Bocs S."/>
            <person name="Baudouin L."/>
        </authorList>
    </citation>
    <scope>NUCLEOTIDE SEQUENCE</scope>
    <source>
        <tissue evidence="3">Spear leaf of Hainan Tall coconut</tissue>
    </source>
</reference>
<evidence type="ECO:0000313" key="3">
    <source>
        <dbReference type="EMBL" id="KAG1362595.1"/>
    </source>
</evidence>
<dbReference type="PANTHER" id="PTHR48432">
    <property type="entry name" value="S5 DRBM DOMAIN-CONTAINING PROTEIN"/>
    <property type="match status" value="1"/>
</dbReference>
<proteinExistence type="predicted"/>
<reference evidence="3" key="1">
    <citation type="journal article" date="2017" name="Gigascience">
        <title>The genome draft of coconut (Cocos nucifera).</title>
        <authorList>
            <person name="Xiao Y."/>
            <person name="Xu P."/>
            <person name="Fan H."/>
            <person name="Baudouin L."/>
            <person name="Xia W."/>
            <person name="Bocs S."/>
            <person name="Xu J."/>
            <person name="Li Q."/>
            <person name="Guo A."/>
            <person name="Zhou L."/>
            <person name="Li J."/>
            <person name="Wu Y."/>
            <person name="Ma Z."/>
            <person name="Armero A."/>
            <person name="Issali A.E."/>
            <person name="Liu N."/>
            <person name="Peng M."/>
            <person name="Yang Y."/>
        </authorList>
    </citation>
    <scope>NUCLEOTIDE SEQUENCE</scope>
    <source>
        <tissue evidence="3">Spear leaf of Hainan Tall coconut</tissue>
    </source>
</reference>
<keyword evidence="4" id="KW-1185">Reference proteome</keyword>
<accession>A0A8K0IM72</accession>
<dbReference type="GO" id="GO:0003723">
    <property type="term" value="F:RNA binding"/>
    <property type="evidence" value="ECO:0007669"/>
    <property type="project" value="UniProtKB-KW"/>
</dbReference>
<gene>
    <name evidence="3" type="ORF">COCNU_10G008140</name>
</gene>
<dbReference type="InterPro" id="IPR000851">
    <property type="entry name" value="Ribosomal_uS5"/>
</dbReference>
<dbReference type="GO" id="GO:0006412">
    <property type="term" value="P:translation"/>
    <property type="evidence" value="ECO:0007669"/>
    <property type="project" value="InterPro"/>
</dbReference>
<dbReference type="OrthoDB" id="309483at2759"/>
<dbReference type="GO" id="GO:0005840">
    <property type="term" value="C:ribosome"/>
    <property type="evidence" value="ECO:0007669"/>
    <property type="project" value="InterPro"/>
</dbReference>